<feature type="coiled-coil region" evidence="10">
    <location>
        <begin position="271"/>
        <end position="310"/>
    </location>
</feature>
<evidence type="ECO:0000259" key="13">
    <source>
        <dbReference type="Pfam" id="PF16535"/>
    </source>
</evidence>
<gene>
    <name evidence="14" type="ORF">B723_15070</name>
</gene>
<feature type="domain" description="IpaB/BipB/SctE N-terminal" evidence="13">
    <location>
        <begin position="87"/>
        <end position="231"/>
    </location>
</feature>
<sequence length="587" mass="62352">MSEIRSTFNPAYAGGLSRTEAFEIYGKAASQAARTVDFQKAGQDALAGLMSVNYDGEHGKSTATPGRPQLHLPLARTSGKESEGDLFTLLMAMISELIGEVDVNKLKNRLAMLQSMAGAKQQGHEKLASDYAEAVAALEAAEGAVGGSQEQLEKLRERVQQLQGLLDESEARLAKLDPESPEYASELARRDQLKGELATHTQTFEKATDAHLKLIETANAAAKVLAIVTAKVLEAGVGGPQVKQSDEKALSSSALALLNRLKIIELLGESAQNKEELNQELFLELQAKLQEKMQLESEKYLEEVRKAEALQRTMGCIGKIVGALVAIATIAAGVLTVNPVLIAVGVIGAAVMIADEVVKELTGVSFMAEAMKPLMTVMQEAIQFFTDLYTKALVAFGVDSETAKEIAQIAGMIAGIAATIAAIALAAIVGVQVVGPMIGAVASRLASVVAQAAPAAVQAMKQVASSVGNTLTQMLTQIRSLVTKGADAVSLARYTSNLEIAQALTEFGGVAAQGVLGVRSGVHQAQAAEHLADVKVRMAISEEITSYLTRLVEDYGKAMQDRTRHIEHVFADMQRSHSVSLQMVRHV</sequence>
<comment type="similarity">
    <text evidence="9">Belongs to the SctE/SipB/YopB family.</text>
</comment>
<comment type="subcellular location">
    <subcellularLocation>
        <location evidence="1">Host membrane</location>
        <topology evidence="1">Multi-pass membrane protein</topology>
    </subcellularLocation>
    <subcellularLocation>
        <location evidence="2">Secreted</location>
    </subcellularLocation>
</comment>
<dbReference type="GO" id="GO:0033644">
    <property type="term" value="C:host cell membrane"/>
    <property type="evidence" value="ECO:0007669"/>
    <property type="project" value="UniProtKB-SubCell"/>
</dbReference>
<evidence type="ECO:0000313" key="14">
    <source>
        <dbReference type="EMBL" id="AKV07671.1"/>
    </source>
</evidence>
<accession>A0A0K1QPJ8</accession>
<name>A0A0K1QPJ8_PSEFL</name>
<evidence type="ECO:0000256" key="4">
    <source>
        <dbReference type="ARBA" id="ARBA00022692"/>
    </source>
</evidence>
<evidence type="ECO:0000256" key="6">
    <source>
        <dbReference type="ARBA" id="ARBA00022989"/>
    </source>
</evidence>
<dbReference type="Proteomes" id="UP000017175">
    <property type="component" value="Chromosome"/>
</dbReference>
<evidence type="ECO:0000256" key="2">
    <source>
        <dbReference type="ARBA" id="ARBA00004613"/>
    </source>
</evidence>
<proteinExistence type="inferred from homology"/>
<protein>
    <submittedName>
        <fullName evidence="14">Cell invasion protein SipB</fullName>
    </submittedName>
</protein>
<dbReference type="GO" id="GO:0005576">
    <property type="term" value="C:extracellular region"/>
    <property type="evidence" value="ECO:0007669"/>
    <property type="project" value="UniProtKB-SubCell"/>
</dbReference>
<feature type="transmembrane region" description="Helical" evidence="11">
    <location>
        <begin position="320"/>
        <end position="353"/>
    </location>
</feature>
<keyword evidence="5" id="KW-1043">Host membrane</keyword>
<organism evidence="14 15">
    <name type="scientific">Pseudomonas fluorescens NCIMB 11764</name>
    <dbReference type="NCBI Taxonomy" id="1221522"/>
    <lineage>
        <taxon>Bacteria</taxon>
        <taxon>Pseudomonadati</taxon>
        <taxon>Pseudomonadota</taxon>
        <taxon>Gammaproteobacteria</taxon>
        <taxon>Pseudomonadales</taxon>
        <taxon>Pseudomonadaceae</taxon>
        <taxon>Pseudomonas</taxon>
    </lineage>
</organism>
<keyword evidence="10" id="KW-0175">Coiled coil</keyword>
<feature type="transmembrane region" description="Helical" evidence="11">
    <location>
        <begin position="409"/>
        <end position="434"/>
    </location>
</feature>
<dbReference type="RefSeq" id="WP_017337487.1">
    <property type="nucleotide sequence ID" value="NZ_CP010945.1"/>
</dbReference>
<feature type="coiled-coil region" evidence="10">
    <location>
        <begin position="138"/>
        <end position="172"/>
    </location>
</feature>
<evidence type="ECO:0000256" key="10">
    <source>
        <dbReference type="SAM" id="Coils"/>
    </source>
</evidence>
<keyword evidence="4 11" id="KW-0812">Transmembrane</keyword>
<reference evidence="14 15" key="1">
    <citation type="journal article" date="2012" name="J. Bacteriol.">
        <title>Draft genome sequence of the cyanide-utilizing bacterium Pseudomonas fluorescens strain NCIMB 11764.</title>
        <authorList>
            <person name="Vilo C.A."/>
            <person name="Benedik M.J."/>
            <person name="Kunz D.A."/>
            <person name="Dong Q."/>
        </authorList>
    </citation>
    <scope>NUCLEOTIDE SEQUENCE [LARGE SCALE GENOMIC DNA]</scope>
    <source>
        <strain evidence="14 15">NCIMB 11764</strain>
    </source>
</reference>
<evidence type="ECO:0000256" key="3">
    <source>
        <dbReference type="ARBA" id="ARBA00022525"/>
    </source>
</evidence>
<evidence type="ECO:0000313" key="15">
    <source>
        <dbReference type="Proteomes" id="UP000017175"/>
    </source>
</evidence>
<dbReference type="eggNOG" id="ENOG502ZBCB">
    <property type="taxonomic scope" value="Bacteria"/>
</dbReference>
<dbReference type="PRINTS" id="PR01375">
    <property type="entry name" value="BACINVASINB"/>
</dbReference>
<evidence type="ECO:0000256" key="9">
    <source>
        <dbReference type="ARBA" id="ARBA00035640"/>
    </source>
</evidence>
<evidence type="ECO:0000256" key="5">
    <source>
        <dbReference type="ARBA" id="ARBA00022870"/>
    </source>
</evidence>
<evidence type="ECO:0000256" key="11">
    <source>
        <dbReference type="SAM" id="Phobius"/>
    </source>
</evidence>
<keyword evidence="8 11" id="KW-0472">Membrane</keyword>
<dbReference type="GO" id="GO:0016020">
    <property type="term" value="C:membrane"/>
    <property type="evidence" value="ECO:0007669"/>
    <property type="project" value="InterPro"/>
</dbReference>
<evidence type="ECO:0000259" key="12">
    <source>
        <dbReference type="Pfam" id="PF04888"/>
    </source>
</evidence>
<evidence type="ECO:0000256" key="1">
    <source>
        <dbReference type="ARBA" id="ARBA00004301"/>
    </source>
</evidence>
<dbReference type="InterPro" id="IPR006972">
    <property type="entry name" value="BipB-like_C"/>
</dbReference>
<dbReference type="Gene3D" id="1.20.120.330">
    <property type="entry name" value="Nucleotidyltransferases domain 2"/>
    <property type="match status" value="1"/>
</dbReference>
<dbReference type="Pfam" id="PF16535">
    <property type="entry name" value="T3SSipB"/>
    <property type="match status" value="1"/>
</dbReference>
<dbReference type="Pfam" id="PF04888">
    <property type="entry name" value="SseC"/>
    <property type="match status" value="1"/>
</dbReference>
<evidence type="ECO:0000256" key="8">
    <source>
        <dbReference type="ARBA" id="ARBA00023136"/>
    </source>
</evidence>
<dbReference type="InterPro" id="IPR003895">
    <property type="entry name" value="T3SS_SctE/BipB"/>
</dbReference>
<evidence type="ECO:0000256" key="7">
    <source>
        <dbReference type="ARBA" id="ARBA00023026"/>
    </source>
</evidence>
<keyword evidence="6 11" id="KW-1133">Transmembrane helix</keyword>
<dbReference type="OrthoDB" id="6623144at2"/>
<keyword evidence="7" id="KW-0843">Virulence</keyword>
<feature type="domain" description="Translocator protein BipB-like C-terminal" evidence="12">
    <location>
        <begin position="262"/>
        <end position="583"/>
    </location>
</feature>
<dbReference type="AlphaFoldDB" id="A0A0K1QPJ8"/>
<dbReference type="EMBL" id="CP010945">
    <property type="protein sequence ID" value="AKV07671.1"/>
    <property type="molecule type" value="Genomic_DNA"/>
</dbReference>
<dbReference type="InterPro" id="IPR032391">
    <property type="entry name" value="IpaB/BipB/SctE_N"/>
</dbReference>
<keyword evidence="3" id="KW-0964">Secreted</keyword>